<dbReference type="OrthoDB" id="5840532at2759"/>
<evidence type="ECO:0000313" key="3">
    <source>
        <dbReference type="Proteomes" id="UP000076552"/>
    </source>
</evidence>
<dbReference type="EMBL" id="LFIV01000128">
    <property type="protein sequence ID" value="KZL68150.1"/>
    <property type="molecule type" value="Genomic_DNA"/>
</dbReference>
<keyword evidence="3" id="KW-1185">Reference proteome</keyword>
<dbReference type="Proteomes" id="UP000076552">
    <property type="component" value="Unassembled WGS sequence"/>
</dbReference>
<sequence>MGFPSFSDLPDPQRFITTHNEDGHAIYSTSLPETVELWGVKNHKGEHGAFGFGYSSEGLPVSLANDKDLMDFKTLDANRQKSSLVRKNGTVLRYVDMAPNGVSPMHRTSSLDFGIVLVGELACDLDCGERRTLKPGDVAIQRGTMHQWLNITDSWARMVYVLMDASEVEVGNKRLGEDLGGMVGVPAS</sequence>
<dbReference type="AlphaFoldDB" id="A0A166QNB3"/>
<dbReference type="CDD" id="cd02231">
    <property type="entry name" value="cupin_BLL6423-like"/>
    <property type="match status" value="1"/>
</dbReference>
<organism evidence="2 3">
    <name type="scientific">Colletotrichum tofieldiae</name>
    <dbReference type="NCBI Taxonomy" id="708197"/>
    <lineage>
        <taxon>Eukaryota</taxon>
        <taxon>Fungi</taxon>
        <taxon>Dikarya</taxon>
        <taxon>Ascomycota</taxon>
        <taxon>Pezizomycotina</taxon>
        <taxon>Sordariomycetes</taxon>
        <taxon>Hypocreomycetidae</taxon>
        <taxon>Glomerellales</taxon>
        <taxon>Glomerellaceae</taxon>
        <taxon>Colletotrichum</taxon>
        <taxon>Colletotrichum spaethianum species complex</taxon>
    </lineage>
</organism>
<dbReference type="InterPro" id="IPR047142">
    <property type="entry name" value="OryJ/VirC-like"/>
</dbReference>
<dbReference type="Gene3D" id="2.60.120.10">
    <property type="entry name" value="Jelly Rolls"/>
    <property type="match status" value="1"/>
</dbReference>
<reference evidence="2 3" key="1">
    <citation type="submission" date="2015-06" db="EMBL/GenBank/DDBJ databases">
        <title>Survival trade-offs in plant roots during colonization by closely related pathogenic and mutualistic fungi.</title>
        <authorList>
            <person name="Hacquard S."/>
            <person name="Kracher B."/>
            <person name="Hiruma K."/>
            <person name="Weinman A."/>
            <person name="Muench P."/>
            <person name="Garrido Oter R."/>
            <person name="Ver Loren van Themaat E."/>
            <person name="Dallerey J.-F."/>
            <person name="Damm U."/>
            <person name="Henrissat B."/>
            <person name="Lespinet O."/>
            <person name="Thon M."/>
            <person name="Kemen E."/>
            <person name="McHardy A.C."/>
            <person name="Schulze-Lefert P."/>
            <person name="O'Connell R.J."/>
        </authorList>
    </citation>
    <scope>NUCLEOTIDE SEQUENCE [LARGE SCALE GENOMIC DNA]</scope>
    <source>
        <strain evidence="2 3">0861</strain>
    </source>
</reference>
<protein>
    <submittedName>
        <fullName evidence="2">Cupin domain containing protein</fullName>
    </submittedName>
</protein>
<name>A0A166QNB3_9PEZI</name>
<dbReference type="PANTHER" id="PTHR36156">
    <property type="entry name" value="SLR2101 PROTEIN"/>
    <property type="match status" value="1"/>
</dbReference>
<evidence type="ECO:0000313" key="2">
    <source>
        <dbReference type="EMBL" id="KZL68150.1"/>
    </source>
</evidence>
<dbReference type="SUPFAM" id="SSF51182">
    <property type="entry name" value="RmlC-like cupins"/>
    <property type="match status" value="1"/>
</dbReference>
<proteinExistence type="predicted"/>
<gene>
    <name evidence="2" type="ORF">CT0861_03936</name>
</gene>
<comment type="caution">
    <text evidence="2">The sequence shown here is derived from an EMBL/GenBank/DDBJ whole genome shotgun (WGS) entry which is preliminary data.</text>
</comment>
<dbReference type="PANTHER" id="PTHR36156:SF2">
    <property type="entry name" value="CUPIN TYPE-2 DOMAIN-CONTAINING PROTEIN"/>
    <property type="match status" value="1"/>
</dbReference>
<dbReference type="InterPro" id="IPR014710">
    <property type="entry name" value="RmlC-like_jellyroll"/>
</dbReference>
<dbReference type="STRING" id="708197.A0A166QNB3"/>
<feature type="domain" description="Cupin type-2" evidence="1">
    <location>
        <begin position="94"/>
        <end position="161"/>
    </location>
</feature>
<evidence type="ECO:0000259" key="1">
    <source>
        <dbReference type="Pfam" id="PF07883"/>
    </source>
</evidence>
<dbReference type="Pfam" id="PF07883">
    <property type="entry name" value="Cupin_2"/>
    <property type="match status" value="1"/>
</dbReference>
<accession>A0A166QNB3</accession>
<dbReference type="InterPro" id="IPR013096">
    <property type="entry name" value="Cupin_2"/>
</dbReference>
<dbReference type="InterPro" id="IPR011051">
    <property type="entry name" value="RmlC_Cupin_sf"/>
</dbReference>